<evidence type="ECO:0000313" key="21">
    <source>
        <dbReference type="Proteomes" id="UP000192220"/>
    </source>
</evidence>
<protein>
    <recommendedName>
        <fullName evidence="17">O-acyltransferase</fullName>
    </recommendedName>
</protein>
<gene>
    <name evidence="22" type="primary">soat1</name>
</gene>
<evidence type="ECO:0000313" key="22">
    <source>
        <dbReference type="RefSeq" id="XP_013856302.1"/>
    </source>
</evidence>
<keyword evidence="5 20" id="KW-0812">Transmembrane</keyword>
<feature type="region of interest" description="Disordered" evidence="19">
    <location>
        <begin position="1"/>
        <end position="50"/>
    </location>
</feature>
<evidence type="ECO:0000256" key="12">
    <source>
        <dbReference type="ARBA" id="ARBA00036418"/>
    </source>
</evidence>
<dbReference type="STRING" id="52670.A0A2I4ALD1"/>
<comment type="catalytic activity">
    <reaction evidence="11">
        <text>cholesterol + hexadecanoyl-CoA = cholesteryl hexadecanoate + CoA</text>
        <dbReference type="Rhea" id="RHEA:42792"/>
        <dbReference type="ChEBI" id="CHEBI:3663"/>
        <dbReference type="ChEBI" id="CHEBI:16113"/>
        <dbReference type="ChEBI" id="CHEBI:57287"/>
        <dbReference type="ChEBI" id="CHEBI:57379"/>
    </reaction>
    <physiologicalReaction direction="left-to-right" evidence="11">
        <dbReference type="Rhea" id="RHEA:42793"/>
    </physiologicalReaction>
</comment>
<keyword evidence="10 17" id="KW-0012">Acyltransferase</keyword>
<feature type="transmembrane region" description="Helical" evidence="20">
    <location>
        <begin position="480"/>
        <end position="499"/>
    </location>
</feature>
<evidence type="ECO:0000256" key="4">
    <source>
        <dbReference type="ARBA" id="ARBA00022679"/>
    </source>
</evidence>
<feature type="transmembrane region" description="Helical" evidence="20">
    <location>
        <begin position="511"/>
        <end position="530"/>
    </location>
</feature>
<comment type="similarity">
    <text evidence="2 17">Belongs to the membrane-bound acyltransferase family. Sterol o-acyltransferase subfamily.</text>
</comment>
<evidence type="ECO:0000256" key="11">
    <source>
        <dbReference type="ARBA" id="ARBA00036161"/>
    </source>
</evidence>
<dbReference type="InterPro" id="IPR004299">
    <property type="entry name" value="MBOAT_fam"/>
</dbReference>
<evidence type="ECO:0000256" key="8">
    <source>
        <dbReference type="ARBA" id="ARBA00023136"/>
    </source>
</evidence>
<evidence type="ECO:0000256" key="20">
    <source>
        <dbReference type="SAM" id="Phobius"/>
    </source>
</evidence>
<evidence type="ECO:0000256" key="1">
    <source>
        <dbReference type="ARBA" id="ARBA00004477"/>
    </source>
</evidence>
<dbReference type="KEGG" id="alim:106512175"/>
<accession>A0A2I4ALD1</accession>
<keyword evidence="21" id="KW-1185">Reference proteome</keyword>
<keyword evidence="3" id="KW-0597">Phosphoprotein</keyword>
<dbReference type="Pfam" id="PF03062">
    <property type="entry name" value="MBOAT"/>
    <property type="match status" value="1"/>
</dbReference>
<keyword evidence="7 20" id="KW-1133">Transmembrane helix</keyword>
<dbReference type="OrthoDB" id="10039049at2759"/>
<evidence type="ECO:0000256" key="7">
    <source>
        <dbReference type="ARBA" id="ARBA00022989"/>
    </source>
</evidence>
<dbReference type="GO" id="GO:0005789">
    <property type="term" value="C:endoplasmic reticulum membrane"/>
    <property type="evidence" value="ECO:0007669"/>
    <property type="project" value="UniProtKB-SubCell"/>
</dbReference>
<comment type="catalytic activity">
    <reaction evidence="14">
        <text>(7Z)-octadecenoyl-CoA + cholesterol = cholesteryl (7Z)-octadecenoate + CoA</text>
        <dbReference type="Rhea" id="RHEA:64328"/>
        <dbReference type="ChEBI" id="CHEBI:16113"/>
        <dbReference type="ChEBI" id="CHEBI:57287"/>
        <dbReference type="ChEBI" id="CHEBI:152049"/>
        <dbReference type="ChEBI" id="CHEBI:152050"/>
    </reaction>
    <physiologicalReaction direction="left-to-right" evidence="14">
        <dbReference type="Rhea" id="RHEA:64329"/>
    </physiologicalReaction>
</comment>
<comment type="catalytic activity">
    <reaction evidence="12">
        <text>(11Z)-octadecenoyl-CoA + cholesterol = cholesteryl (11Z)-octadecenoate + CoA</text>
        <dbReference type="Rhea" id="RHEA:64324"/>
        <dbReference type="ChEBI" id="CHEBI:16113"/>
        <dbReference type="ChEBI" id="CHEBI:57287"/>
        <dbReference type="ChEBI" id="CHEBI:75121"/>
        <dbReference type="ChEBI" id="CHEBI:88768"/>
    </reaction>
    <physiologicalReaction direction="left-to-right" evidence="12">
        <dbReference type="Rhea" id="RHEA:64325"/>
    </physiologicalReaction>
</comment>
<name>A0A2I4ALD1_AUSLI</name>
<comment type="catalytic activity">
    <reaction evidence="15">
        <text>(9Z)-hexadecenoyl-CoA + cholesterol = cholesteryl (9Z)-hexadecenoate + CoA</text>
        <dbReference type="Rhea" id="RHEA:64320"/>
        <dbReference type="ChEBI" id="CHEBI:16113"/>
        <dbReference type="ChEBI" id="CHEBI:57287"/>
        <dbReference type="ChEBI" id="CHEBI:61540"/>
        <dbReference type="ChEBI" id="CHEBI:84323"/>
    </reaction>
    <physiologicalReaction direction="left-to-right" evidence="15">
        <dbReference type="Rhea" id="RHEA:64321"/>
    </physiologicalReaction>
</comment>
<evidence type="ECO:0000256" key="2">
    <source>
        <dbReference type="ARBA" id="ARBA00009010"/>
    </source>
</evidence>
<dbReference type="InParanoid" id="A0A2I4ALD1"/>
<dbReference type="CTD" id="6646"/>
<evidence type="ECO:0000256" key="6">
    <source>
        <dbReference type="ARBA" id="ARBA00022824"/>
    </source>
</evidence>
<sequence length="563" mass="65776">MENGDVNLLRSRSREAPDVSASSDLDSSLEGDPSPGRHQQGDNHITSNGRIEVEHVMSKKMQLKRKAEFLKDNLMRQFDSQVNDFMDSLIEELASFKTEPVSAVFSPPLSDKERSKHGHVQPLHSQGKHFISRRSLLDELFEVNHIRTIYHMFIAVLILFILSTLVVDFIDEGRLVLDFDLLVYAFGQFPLVVCTWIYMFLSVLLVPYNLFNLWCQSQSGSHGHHRLHNCLFGAAYLLYQALGLGFLPTYVAVTNSLPPASCFIITLEQVRLMMKVHSFIRENVPRVLNSAKDKKGPGPVVPQVSQYLYFLFAPTLIYRDQYPRNPVIRWSYVATKLLQVLGCTFYTYYVFVRLCIPQFRIISLQLFDLRAMVLCVFNSILPGVLILFLGFFAFLHCWLNAFAEMLRFADKMFYKDWWNSTSYANYYRTWNVVVHDWLFYYVYLDFLWMSQKRFRLAAMLCVFTLSAVVHEYILTICFGFFYPVLFCLFMCFGLLFNFIMHDKRKGPIWNIFMWTSIFLGQGFIICLYSQEWYARRYCPLKEASFLDLLKPRSWSCQGLDGRL</sequence>
<comment type="catalytic activity">
    <reaction evidence="13">
        <text>(9Z,12Z)-octadecadienoyl-CoA + cholesterol = cholesteryl (9Z,12Z)-octadecadienoate + CoA</text>
        <dbReference type="Rhea" id="RHEA:42796"/>
        <dbReference type="ChEBI" id="CHEBI:16113"/>
        <dbReference type="ChEBI" id="CHEBI:41509"/>
        <dbReference type="ChEBI" id="CHEBI:57287"/>
        <dbReference type="ChEBI" id="CHEBI:57383"/>
    </reaction>
    <physiologicalReaction direction="left-to-right" evidence="13">
        <dbReference type="Rhea" id="RHEA:42797"/>
    </physiologicalReaction>
</comment>
<dbReference type="FunCoup" id="A0A2I4ALD1">
    <property type="interactions" value="572"/>
</dbReference>
<dbReference type="GO" id="GO:0033344">
    <property type="term" value="P:cholesterol efflux"/>
    <property type="evidence" value="ECO:0007669"/>
    <property type="project" value="TreeGrafter"/>
</dbReference>
<evidence type="ECO:0000256" key="16">
    <source>
        <dbReference type="ARBA" id="ARBA00048346"/>
    </source>
</evidence>
<feature type="transmembrane region" description="Helical" evidence="20">
    <location>
        <begin position="182"/>
        <end position="206"/>
    </location>
</feature>
<dbReference type="GO" id="GO:0015485">
    <property type="term" value="F:cholesterol binding"/>
    <property type="evidence" value="ECO:0007669"/>
    <property type="project" value="TreeGrafter"/>
</dbReference>
<feature type="transmembrane region" description="Helical" evidence="20">
    <location>
        <begin position="371"/>
        <end position="395"/>
    </location>
</feature>
<dbReference type="GO" id="GO:0008203">
    <property type="term" value="P:cholesterol metabolic process"/>
    <property type="evidence" value="ECO:0007669"/>
    <property type="project" value="TreeGrafter"/>
</dbReference>
<keyword evidence="4 17" id="KW-0808">Transferase</keyword>
<proteinExistence type="inferred from homology"/>
<dbReference type="PIRSF" id="PIRSF000439">
    <property type="entry name" value="Oat_ACAT_DAG_ARE"/>
    <property type="match status" value="1"/>
</dbReference>
<dbReference type="PANTHER" id="PTHR10408:SF6">
    <property type="entry name" value="STEROL O-ACYLTRANSFERASE 1"/>
    <property type="match status" value="1"/>
</dbReference>
<feature type="compositionally biased region" description="Low complexity" evidence="19">
    <location>
        <begin position="18"/>
        <end position="34"/>
    </location>
</feature>
<keyword evidence="6 17" id="KW-0256">Endoplasmic reticulum</keyword>
<evidence type="ECO:0000256" key="9">
    <source>
        <dbReference type="ARBA" id="ARBA00023157"/>
    </source>
</evidence>
<evidence type="ECO:0000256" key="13">
    <source>
        <dbReference type="ARBA" id="ARBA00036867"/>
    </source>
</evidence>
<comment type="catalytic activity">
    <reaction evidence="16">
        <text>octadecanoyl-CoA + cholesterol = cholesteryl octadecanoate + CoA</text>
        <dbReference type="Rhea" id="RHEA:42812"/>
        <dbReference type="ChEBI" id="CHEBI:16113"/>
        <dbReference type="ChEBI" id="CHEBI:57287"/>
        <dbReference type="ChEBI" id="CHEBI:57394"/>
        <dbReference type="ChEBI" id="CHEBI:82750"/>
    </reaction>
    <physiologicalReaction direction="left-to-right" evidence="16">
        <dbReference type="Rhea" id="RHEA:42813"/>
    </physiologicalReaction>
</comment>
<dbReference type="PANTHER" id="PTHR10408">
    <property type="entry name" value="STEROL O-ACYLTRANSFERASE"/>
    <property type="match status" value="1"/>
</dbReference>
<evidence type="ECO:0000256" key="17">
    <source>
        <dbReference type="PIRNR" id="PIRNR000439"/>
    </source>
</evidence>
<evidence type="ECO:0000256" key="15">
    <source>
        <dbReference type="ARBA" id="ARBA00037015"/>
    </source>
</evidence>
<dbReference type="GO" id="GO:0000062">
    <property type="term" value="F:fatty-acyl-CoA binding"/>
    <property type="evidence" value="ECO:0007669"/>
    <property type="project" value="TreeGrafter"/>
</dbReference>
<feature type="transmembrane region" description="Helical" evidence="20">
    <location>
        <begin position="227"/>
        <end position="251"/>
    </location>
</feature>
<feature type="transmembrane region" description="Helical" evidence="20">
    <location>
        <begin position="149"/>
        <end position="170"/>
    </location>
</feature>
<keyword evidence="8 17" id="KW-0472">Membrane</keyword>
<evidence type="ECO:0000256" key="19">
    <source>
        <dbReference type="SAM" id="MobiDB-lite"/>
    </source>
</evidence>
<reference evidence="22" key="1">
    <citation type="submission" date="2025-08" db="UniProtKB">
        <authorList>
            <consortium name="RefSeq"/>
        </authorList>
    </citation>
    <scope>IDENTIFICATION</scope>
    <source>
        <strain evidence="22">Quisiro</strain>
        <tissue evidence="22">Liver</tissue>
    </source>
</reference>
<dbReference type="GeneID" id="106512175"/>
<dbReference type="RefSeq" id="XP_013856302.1">
    <property type="nucleotide sequence ID" value="XM_014000848.1"/>
</dbReference>
<evidence type="ECO:0000256" key="14">
    <source>
        <dbReference type="ARBA" id="ARBA00036957"/>
    </source>
</evidence>
<comment type="subcellular location">
    <subcellularLocation>
        <location evidence="1 17">Endoplasmic reticulum membrane</location>
        <topology evidence="1 17">Multi-pass membrane protein</topology>
    </subcellularLocation>
</comment>
<dbReference type="GO" id="GO:0034736">
    <property type="term" value="F:cholesterol O-acyltransferase activity"/>
    <property type="evidence" value="ECO:0007669"/>
    <property type="project" value="TreeGrafter"/>
</dbReference>
<organism evidence="21 22">
    <name type="scientific">Austrofundulus limnaeus</name>
    <name type="common">Annual killifish</name>
    <dbReference type="NCBI Taxonomy" id="52670"/>
    <lineage>
        <taxon>Eukaryota</taxon>
        <taxon>Metazoa</taxon>
        <taxon>Chordata</taxon>
        <taxon>Craniata</taxon>
        <taxon>Vertebrata</taxon>
        <taxon>Euteleostomi</taxon>
        <taxon>Actinopterygii</taxon>
        <taxon>Neopterygii</taxon>
        <taxon>Teleostei</taxon>
        <taxon>Neoteleostei</taxon>
        <taxon>Acanthomorphata</taxon>
        <taxon>Ovalentaria</taxon>
        <taxon>Atherinomorphae</taxon>
        <taxon>Cyprinodontiformes</taxon>
        <taxon>Rivulidae</taxon>
        <taxon>Austrofundulus</taxon>
    </lineage>
</organism>
<dbReference type="Proteomes" id="UP000192220">
    <property type="component" value="Unplaced"/>
</dbReference>
<evidence type="ECO:0000256" key="5">
    <source>
        <dbReference type="ARBA" id="ARBA00022692"/>
    </source>
</evidence>
<feature type="transmembrane region" description="Helical" evidence="20">
    <location>
        <begin position="456"/>
        <end position="474"/>
    </location>
</feature>
<dbReference type="AlphaFoldDB" id="A0A2I4ALD1"/>
<dbReference type="InterPro" id="IPR014371">
    <property type="entry name" value="Oat_ACAT_DAG_ARE"/>
</dbReference>
<evidence type="ECO:0000256" key="18">
    <source>
        <dbReference type="PIRSR" id="PIRSR000439-1"/>
    </source>
</evidence>
<feature type="active site" evidence="18">
    <location>
        <position position="470"/>
    </location>
</feature>
<evidence type="ECO:0000256" key="10">
    <source>
        <dbReference type="ARBA" id="ARBA00023315"/>
    </source>
</evidence>
<feature type="transmembrane region" description="Helical" evidence="20">
    <location>
        <begin position="330"/>
        <end position="351"/>
    </location>
</feature>
<keyword evidence="9" id="KW-1015">Disulfide bond</keyword>
<evidence type="ECO:0000256" key="3">
    <source>
        <dbReference type="ARBA" id="ARBA00022553"/>
    </source>
</evidence>